<accession>A0A6J4N973</accession>
<dbReference type="InterPro" id="IPR003431">
    <property type="entry name" value="B-propeller_Phytase"/>
</dbReference>
<proteinExistence type="predicted"/>
<sequence length="372" mass="39040">MRMRDRSRVVSLVALAALACLVIVGVAFSVRELVEPPPTATARQTTDSPTPLVESASFAGSGDIADDNAIWTDRKNPSNSVVIADNKGDSGGGIGVFGMDGKLLQFRADGMIGNVDLREGFPLAGGPTVLVGANNRSNNTLALWTLDTKTRTLSPAAAYDIETFAPNYGFCMYHSRDSGRFYAFVTPDGPGEIQQFELVDNGAGQVRATLVRTLPIDSVTESCVADDDLGHLYVGEEEVGIWKYGAEPDTGADRVPVDQAGAGRLVADIEGLSIAYGADGSGYLFVSSQGDSTIAIYDRAGNNAFVKKVTVVANGDIDAVTGTDGLDVTSFNVGPQFEDGLLVVHDDDNSGGSTSNMKYVPLASVVEITAPK</sequence>
<protein>
    <recommendedName>
        <fullName evidence="1">BPP domain-containing protein</fullName>
    </recommendedName>
</protein>
<evidence type="ECO:0000313" key="2">
    <source>
        <dbReference type="EMBL" id="CAA9379482.1"/>
    </source>
</evidence>
<feature type="domain" description="BPP" evidence="1">
    <location>
        <begin position="39"/>
        <end position="369"/>
    </location>
</feature>
<dbReference type="EMBL" id="CADCUO010000052">
    <property type="protein sequence ID" value="CAA9379482.1"/>
    <property type="molecule type" value="Genomic_DNA"/>
</dbReference>
<gene>
    <name evidence="2" type="ORF">AVDCRST_MAG75-840</name>
</gene>
<dbReference type="SUPFAM" id="SSF50956">
    <property type="entry name" value="Thermostable phytase (3-phytase)"/>
    <property type="match status" value="1"/>
</dbReference>
<dbReference type="Gene3D" id="2.120.10.30">
    <property type="entry name" value="TolB, C-terminal domain"/>
    <property type="match status" value="1"/>
</dbReference>
<dbReference type="InterPro" id="IPR011042">
    <property type="entry name" value="6-blade_b-propeller_TolB-like"/>
</dbReference>
<dbReference type="Pfam" id="PF02333">
    <property type="entry name" value="Phytase"/>
    <property type="match status" value="1"/>
</dbReference>
<organism evidence="2">
    <name type="scientific">uncultured Propionibacteriaceae bacterium</name>
    <dbReference type="NCBI Taxonomy" id="257457"/>
    <lineage>
        <taxon>Bacteria</taxon>
        <taxon>Bacillati</taxon>
        <taxon>Actinomycetota</taxon>
        <taxon>Actinomycetes</taxon>
        <taxon>Propionibacteriales</taxon>
        <taxon>Propionibacteriaceae</taxon>
        <taxon>environmental samples</taxon>
    </lineage>
</organism>
<evidence type="ECO:0000259" key="1">
    <source>
        <dbReference type="PROSITE" id="PS51662"/>
    </source>
</evidence>
<dbReference type="GO" id="GO:0016158">
    <property type="term" value="F:inositol hexakisphosphate 3-phosphatase activity"/>
    <property type="evidence" value="ECO:0007669"/>
    <property type="project" value="InterPro"/>
</dbReference>
<name>A0A6J4N973_9ACTN</name>
<dbReference type="PROSITE" id="PS51257">
    <property type="entry name" value="PROKAR_LIPOPROTEIN"/>
    <property type="match status" value="1"/>
</dbReference>
<dbReference type="PROSITE" id="PS51662">
    <property type="entry name" value="BP_PHYTASE"/>
    <property type="match status" value="1"/>
</dbReference>
<dbReference type="AlphaFoldDB" id="A0A6J4N973"/>
<reference evidence="2" key="1">
    <citation type="submission" date="2020-02" db="EMBL/GenBank/DDBJ databases">
        <authorList>
            <person name="Meier V. D."/>
        </authorList>
    </citation>
    <scope>NUCLEOTIDE SEQUENCE</scope>
    <source>
        <strain evidence="2">AVDCRST_MAG75</strain>
    </source>
</reference>